<keyword evidence="6" id="KW-0554">One-carbon metabolism</keyword>
<evidence type="ECO:0000259" key="8">
    <source>
        <dbReference type="Pfam" id="PF01227"/>
    </source>
</evidence>
<dbReference type="Gene3D" id="3.30.1130.10">
    <property type="match status" value="1"/>
</dbReference>
<evidence type="ECO:0000256" key="3">
    <source>
        <dbReference type="ARBA" id="ARBA00008085"/>
    </source>
</evidence>
<dbReference type="InterPro" id="IPR020602">
    <property type="entry name" value="GTP_CycHdrlase_I_dom"/>
</dbReference>
<dbReference type="PANTHER" id="PTHR11109:SF7">
    <property type="entry name" value="GTP CYCLOHYDROLASE 1"/>
    <property type="match status" value="1"/>
</dbReference>
<dbReference type="Proteomes" id="UP000001700">
    <property type="component" value="Chromosome"/>
</dbReference>
<evidence type="ECO:0000313" key="10">
    <source>
        <dbReference type="Proteomes" id="UP000001700"/>
    </source>
</evidence>
<comment type="subunit">
    <text evidence="4">Toroid-shaped homodecamer, composed of two pentamers of five dimers.</text>
</comment>
<name>D4G8Z4_RIEPU</name>
<dbReference type="GO" id="GO:0005737">
    <property type="term" value="C:cytoplasm"/>
    <property type="evidence" value="ECO:0007669"/>
    <property type="project" value="TreeGrafter"/>
</dbReference>
<dbReference type="GO" id="GO:0046654">
    <property type="term" value="P:tetrahydrofolate biosynthetic process"/>
    <property type="evidence" value="ECO:0007669"/>
    <property type="project" value="InterPro"/>
</dbReference>
<dbReference type="FunFam" id="3.30.1130.10:FF:000001">
    <property type="entry name" value="GTP cyclohydrolase 1"/>
    <property type="match status" value="1"/>
</dbReference>
<comment type="catalytic activity">
    <reaction evidence="1">
        <text>GTP + H2O = 7,8-dihydroneopterin 3'-triphosphate + formate + H(+)</text>
        <dbReference type="Rhea" id="RHEA:17473"/>
        <dbReference type="ChEBI" id="CHEBI:15377"/>
        <dbReference type="ChEBI" id="CHEBI:15378"/>
        <dbReference type="ChEBI" id="CHEBI:15740"/>
        <dbReference type="ChEBI" id="CHEBI:37565"/>
        <dbReference type="ChEBI" id="CHEBI:58462"/>
        <dbReference type="EC" id="3.5.4.16"/>
    </reaction>
</comment>
<dbReference type="GO" id="GO:0006730">
    <property type="term" value="P:one-carbon metabolic process"/>
    <property type="evidence" value="ECO:0007669"/>
    <property type="project" value="UniProtKB-KW"/>
</dbReference>
<dbReference type="EMBL" id="CP001085">
    <property type="protein sequence ID" value="ADD79890.1"/>
    <property type="molecule type" value="Genomic_DNA"/>
</dbReference>
<dbReference type="Pfam" id="PF01227">
    <property type="entry name" value="GTP_cyclohydroI"/>
    <property type="match status" value="1"/>
</dbReference>
<dbReference type="eggNOG" id="COG0302">
    <property type="taxonomic scope" value="Bacteria"/>
</dbReference>
<gene>
    <name evidence="9" type="ordered locus">RIEPE_0570</name>
</gene>
<protein>
    <recommendedName>
        <fullName evidence="5">GTP cyclohydrolase I</fullName>
        <ecNumber evidence="5">3.5.4.16</ecNumber>
    </recommendedName>
</protein>
<comment type="similarity">
    <text evidence="3">Belongs to the GTP cyclohydrolase I family.</text>
</comment>
<evidence type="ECO:0000256" key="7">
    <source>
        <dbReference type="ARBA" id="ARBA00022801"/>
    </source>
</evidence>
<dbReference type="SUPFAM" id="SSF55620">
    <property type="entry name" value="Tetrahydrobiopterin biosynthesis enzymes-like"/>
    <property type="match status" value="1"/>
</dbReference>
<evidence type="ECO:0000256" key="4">
    <source>
        <dbReference type="ARBA" id="ARBA00011857"/>
    </source>
</evidence>
<dbReference type="PANTHER" id="PTHR11109">
    <property type="entry name" value="GTP CYCLOHYDROLASE I"/>
    <property type="match status" value="1"/>
</dbReference>
<proteinExistence type="inferred from homology"/>
<dbReference type="InterPro" id="IPR018234">
    <property type="entry name" value="GTP_CycHdrlase_I_CS"/>
</dbReference>
<evidence type="ECO:0000256" key="5">
    <source>
        <dbReference type="ARBA" id="ARBA00012715"/>
    </source>
</evidence>
<dbReference type="KEGG" id="rip:RIEPE_0570"/>
<sequence>MSFSNEKSSMIQKKLQMNGVNVQSEINIDQSLKHLSQEYAKMFSKSGYNHFPKIDLMKNDTRSDQMIMINNIQFISFCEHHLLVIDGFSTVAYVPKKYIVGFSKISQIVHFFSKRPQLQERLTRQILISLKTILDIEDVAVFVRAVHYCMKLKTQDGSSDVITTELSGSFLSNHSLKNNFFRSCYSFNKGG</sequence>
<dbReference type="AlphaFoldDB" id="D4G8Z4"/>
<organism evidence="9 10">
    <name type="scientific">Riesia pediculicola (strain USDA)</name>
    <dbReference type="NCBI Taxonomy" id="515618"/>
    <lineage>
        <taxon>Bacteria</taxon>
        <taxon>Pseudomonadati</taxon>
        <taxon>Pseudomonadota</taxon>
        <taxon>Gammaproteobacteria</taxon>
        <taxon>Enterobacterales</taxon>
        <taxon>Enterobacteriaceae</taxon>
        <taxon>Candidatus Riesia</taxon>
    </lineage>
</organism>
<dbReference type="EC" id="3.5.4.16" evidence="5"/>
<dbReference type="InterPro" id="IPR001474">
    <property type="entry name" value="GTP_CycHdrlase_I"/>
</dbReference>
<feature type="domain" description="GTP cyclohydrolase I" evidence="8">
    <location>
        <begin position="30"/>
        <end position="183"/>
    </location>
</feature>
<dbReference type="UniPathway" id="UPA00848">
    <property type="reaction ID" value="UER00151"/>
</dbReference>
<dbReference type="PROSITE" id="PS00860">
    <property type="entry name" value="GTP_CYCLOHYDROL_1_2"/>
    <property type="match status" value="1"/>
</dbReference>
<comment type="pathway">
    <text evidence="2">Cofactor biosynthesis; 7,8-dihydroneopterin triphosphate biosynthesis; 7,8-dihydroneopterin triphosphate from GTP: step 1/1.</text>
</comment>
<dbReference type="HOGENOM" id="CLU_049768_3_2_6"/>
<dbReference type="PROSITE" id="PS00859">
    <property type="entry name" value="GTP_CYCLOHYDROL_1_1"/>
    <property type="match status" value="1"/>
</dbReference>
<evidence type="ECO:0000256" key="1">
    <source>
        <dbReference type="ARBA" id="ARBA00001052"/>
    </source>
</evidence>
<keyword evidence="7 9" id="KW-0378">Hydrolase</keyword>
<dbReference type="GO" id="GO:0006729">
    <property type="term" value="P:tetrahydrobiopterin biosynthetic process"/>
    <property type="evidence" value="ECO:0007669"/>
    <property type="project" value="TreeGrafter"/>
</dbReference>
<dbReference type="InterPro" id="IPR043133">
    <property type="entry name" value="GTP-CH-I_C/QueF"/>
</dbReference>
<dbReference type="STRING" id="515618.RIEPE_0570"/>
<accession>D4G8Z4</accession>
<dbReference type="GO" id="GO:0003934">
    <property type="term" value="F:GTP cyclohydrolase I activity"/>
    <property type="evidence" value="ECO:0007669"/>
    <property type="project" value="UniProtKB-EC"/>
</dbReference>
<evidence type="ECO:0000313" key="9">
    <source>
        <dbReference type="EMBL" id="ADD79890.1"/>
    </source>
</evidence>
<dbReference type="GO" id="GO:0005525">
    <property type="term" value="F:GTP binding"/>
    <property type="evidence" value="ECO:0007669"/>
    <property type="project" value="TreeGrafter"/>
</dbReference>
<keyword evidence="10" id="KW-1185">Reference proteome</keyword>
<evidence type="ECO:0000256" key="6">
    <source>
        <dbReference type="ARBA" id="ARBA00022563"/>
    </source>
</evidence>
<reference evidence="9" key="1">
    <citation type="submission" date="2008-05" db="EMBL/GenBank/DDBJ databases">
        <title>Genome sequence of Riesia pediculicola USDA.</title>
        <authorList>
            <person name="Kirkness E.F."/>
        </authorList>
    </citation>
    <scope>NUCLEOTIDE SEQUENCE [LARGE SCALE GENOMIC DNA]</scope>
    <source>
        <strain evidence="9">USDA</strain>
    </source>
</reference>
<evidence type="ECO:0000256" key="2">
    <source>
        <dbReference type="ARBA" id="ARBA00005080"/>
    </source>
</evidence>
<dbReference type="GO" id="GO:0008270">
    <property type="term" value="F:zinc ion binding"/>
    <property type="evidence" value="ECO:0007669"/>
    <property type="project" value="TreeGrafter"/>
</dbReference>